<dbReference type="GO" id="GO:0016787">
    <property type="term" value="F:hydrolase activity"/>
    <property type="evidence" value="ECO:0007669"/>
    <property type="project" value="UniProtKB-KW"/>
</dbReference>
<sequence>MEKNTLRMVTAASLFDGHDAAINIMRRILQSKGVEIIHLGHNRGVQEIVECAIEEDAHAIAITSYQGGHMEFFRYMKDLLDEAGCGHIKIFGGGGGTILPQEIEALHAYGIAKIYSPDDGRKLGLEGMIEDLVRIACSEVSVAAFNNAPENWKGAPPLGEKKEIRSIARTITLAEAEISENRQAPVSHADAKVPVVGITGTGGAGKSSVTDELVRRFLNGYPEKTIAVISVDPSRKKTGGALLGDRIRMNAIAHPRAYMRSMATRDDHVALSRSIQKALDVCKAAAFDLIILESAGVGQSDASIVDYVDVSMYVMTPEYGAASQLEKINMLDYADLVCINKFDKAGAADALMEVRKQYKRNHQLWTANDEDLPVTGTIAAKFNDPGVNTLFLQMIRMLNKKCKAAFDETVSFRDTAPMERSIIPGKRIRYLSDISESVRNYNRYVKEQADIATKLYQLNGVIKMYE</sequence>
<evidence type="ECO:0000256" key="4">
    <source>
        <dbReference type="ARBA" id="ARBA00023186"/>
    </source>
</evidence>
<keyword evidence="7" id="KW-1185">Reference proteome</keyword>
<reference evidence="7" key="1">
    <citation type="submission" date="2016-10" db="EMBL/GenBank/DDBJ databases">
        <authorList>
            <person name="Varghese N."/>
            <person name="Submissions S."/>
        </authorList>
    </citation>
    <scope>NUCLEOTIDE SEQUENCE [LARGE SCALE GENOMIC DNA]</scope>
    <source>
        <strain evidence="7">DSM 25811 / CCM 8410 / LMG 26954 / E90</strain>
    </source>
</reference>
<name>A0A1G6NU35_NIADE</name>
<proteinExistence type="predicted"/>
<keyword evidence="1" id="KW-0547">Nucleotide-binding</keyword>
<keyword evidence="2" id="KW-0378">Hydrolase</keyword>
<evidence type="ECO:0000256" key="2">
    <source>
        <dbReference type="ARBA" id="ARBA00022801"/>
    </source>
</evidence>
<dbReference type="Proteomes" id="UP000198757">
    <property type="component" value="Unassembled WGS sequence"/>
</dbReference>
<dbReference type="CDD" id="cd02071">
    <property type="entry name" value="MM_CoA_mut_B12_BD"/>
    <property type="match status" value="1"/>
</dbReference>
<dbReference type="InterPro" id="IPR006158">
    <property type="entry name" value="Cobalamin-bd"/>
</dbReference>
<gene>
    <name evidence="6" type="ORF">SAMN04487894_103379</name>
</gene>
<feature type="domain" description="B12-binding" evidence="5">
    <location>
        <begin position="5"/>
        <end position="143"/>
    </location>
</feature>
<protein>
    <submittedName>
        <fullName evidence="6">Methylmalonyl-CoA mutase</fullName>
    </submittedName>
</protein>
<dbReference type="OrthoDB" id="9778292at2"/>
<dbReference type="PANTHER" id="PTHR43087:SF1">
    <property type="entry name" value="LAO_AO TRANSPORT SYSTEM ATPASE"/>
    <property type="match status" value="1"/>
</dbReference>
<dbReference type="EMBL" id="FMZO01000003">
    <property type="protein sequence ID" value="SDC70756.1"/>
    <property type="molecule type" value="Genomic_DNA"/>
</dbReference>
<keyword evidence="4" id="KW-0143">Chaperone</keyword>
<dbReference type="SUPFAM" id="SSF52242">
    <property type="entry name" value="Cobalamin (vitamin B12)-binding domain"/>
    <property type="match status" value="1"/>
</dbReference>
<dbReference type="PROSITE" id="PS51332">
    <property type="entry name" value="B12_BINDING"/>
    <property type="match status" value="1"/>
</dbReference>
<dbReference type="GO" id="GO:0046872">
    <property type="term" value="F:metal ion binding"/>
    <property type="evidence" value="ECO:0007669"/>
    <property type="project" value="InterPro"/>
</dbReference>
<dbReference type="Pfam" id="PF03308">
    <property type="entry name" value="MeaB"/>
    <property type="match status" value="1"/>
</dbReference>
<dbReference type="Gene3D" id="3.40.50.300">
    <property type="entry name" value="P-loop containing nucleotide triphosphate hydrolases"/>
    <property type="match status" value="1"/>
</dbReference>
<dbReference type="GO" id="GO:0005525">
    <property type="term" value="F:GTP binding"/>
    <property type="evidence" value="ECO:0007669"/>
    <property type="project" value="UniProtKB-KW"/>
</dbReference>
<dbReference type="PANTHER" id="PTHR43087">
    <property type="entry name" value="LYSINE/ARGININE/ORNITHINE TRANSPORT SYSTEM KINASE"/>
    <property type="match status" value="1"/>
</dbReference>
<accession>A0A1G6NU35</accession>
<dbReference type="InterPro" id="IPR027417">
    <property type="entry name" value="P-loop_NTPase"/>
</dbReference>
<dbReference type="Gene3D" id="3.40.50.280">
    <property type="entry name" value="Cobalamin-binding domain"/>
    <property type="match status" value="1"/>
</dbReference>
<evidence type="ECO:0000259" key="5">
    <source>
        <dbReference type="PROSITE" id="PS51332"/>
    </source>
</evidence>
<evidence type="ECO:0000256" key="1">
    <source>
        <dbReference type="ARBA" id="ARBA00022741"/>
    </source>
</evidence>
<dbReference type="SUPFAM" id="SSF52540">
    <property type="entry name" value="P-loop containing nucleoside triphosphate hydrolases"/>
    <property type="match status" value="1"/>
</dbReference>
<evidence type="ECO:0000313" key="7">
    <source>
        <dbReference type="Proteomes" id="UP000198757"/>
    </source>
</evidence>
<organism evidence="6 7">
    <name type="scientific">Niabella drilacis (strain DSM 25811 / CCM 8410 / CCUG 62505 / LMG 26954 / E90)</name>
    <dbReference type="NCBI Taxonomy" id="1285928"/>
    <lineage>
        <taxon>Bacteria</taxon>
        <taxon>Pseudomonadati</taxon>
        <taxon>Bacteroidota</taxon>
        <taxon>Chitinophagia</taxon>
        <taxon>Chitinophagales</taxon>
        <taxon>Chitinophagaceae</taxon>
        <taxon>Niabella</taxon>
    </lineage>
</organism>
<dbReference type="Pfam" id="PF02310">
    <property type="entry name" value="B12-binding"/>
    <property type="match status" value="1"/>
</dbReference>
<evidence type="ECO:0000256" key="3">
    <source>
        <dbReference type="ARBA" id="ARBA00023134"/>
    </source>
</evidence>
<dbReference type="RefSeq" id="WP_090389543.1">
    <property type="nucleotide sequence ID" value="NZ_FMZO01000003.1"/>
</dbReference>
<keyword evidence="3" id="KW-0342">GTP-binding</keyword>
<dbReference type="InterPro" id="IPR052040">
    <property type="entry name" value="GTPase/Isobutyryl-CoA_mutase"/>
</dbReference>
<evidence type="ECO:0000313" key="6">
    <source>
        <dbReference type="EMBL" id="SDC70756.1"/>
    </source>
</evidence>
<dbReference type="GO" id="GO:0031419">
    <property type="term" value="F:cobalamin binding"/>
    <property type="evidence" value="ECO:0007669"/>
    <property type="project" value="InterPro"/>
</dbReference>
<dbReference type="AlphaFoldDB" id="A0A1G6NU35"/>
<dbReference type="InterPro" id="IPR036724">
    <property type="entry name" value="Cobalamin-bd_sf"/>
</dbReference>
<dbReference type="STRING" id="1285928.SAMN04487894_103379"/>